<keyword evidence="1" id="KW-0812">Transmembrane</keyword>
<reference evidence="2" key="1">
    <citation type="submission" date="2020-08" db="EMBL/GenBank/DDBJ databases">
        <title>Genome public.</title>
        <authorList>
            <person name="Liu C."/>
            <person name="Sun Q."/>
        </authorList>
    </citation>
    <scope>NUCLEOTIDE SEQUENCE</scope>
    <source>
        <strain evidence="2">NSJ-15</strain>
    </source>
</reference>
<keyword evidence="1" id="KW-0472">Membrane</keyword>
<feature type="transmembrane region" description="Helical" evidence="1">
    <location>
        <begin position="99"/>
        <end position="120"/>
    </location>
</feature>
<dbReference type="Proteomes" id="UP000632659">
    <property type="component" value="Unassembled WGS sequence"/>
</dbReference>
<evidence type="ECO:0000313" key="2">
    <source>
        <dbReference type="EMBL" id="MBC8610145.1"/>
    </source>
</evidence>
<protein>
    <submittedName>
        <fullName evidence="2">SdpI family protein</fullName>
    </submittedName>
</protein>
<proteinExistence type="predicted"/>
<dbReference type="RefSeq" id="WP_154824517.1">
    <property type="nucleotide sequence ID" value="NZ_JACRTL010000001.1"/>
</dbReference>
<keyword evidence="1" id="KW-1133">Transmembrane helix</keyword>
<evidence type="ECO:0000313" key="3">
    <source>
        <dbReference type="Proteomes" id="UP000632659"/>
    </source>
</evidence>
<gene>
    <name evidence="2" type="ORF">H8702_03270</name>
</gene>
<keyword evidence="3" id="KW-1185">Reference proteome</keyword>
<name>A0A8J6PH54_9FIRM</name>
<evidence type="ECO:0000256" key="1">
    <source>
        <dbReference type="SAM" id="Phobius"/>
    </source>
</evidence>
<dbReference type="InterPro" id="IPR025962">
    <property type="entry name" value="SdpI/YhfL"/>
</dbReference>
<feature type="transmembrane region" description="Helical" evidence="1">
    <location>
        <begin position="67"/>
        <end position="87"/>
    </location>
</feature>
<feature type="transmembrane region" description="Helical" evidence="1">
    <location>
        <begin position="169"/>
        <end position="189"/>
    </location>
</feature>
<dbReference type="Pfam" id="PF13630">
    <property type="entry name" value="SdpI"/>
    <property type="match status" value="1"/>
</dbReference>
<dbReference type="AlphaFoldDB" id="A0A8J6PH54"/>
<feature type="transmembrane region" description="Helical" evidence="1">
    <location>
        <begin position="140"/>
        <end position="163"/>
    </location>
</feature>
<accession>A0A8J6PH54</accession>
<dbReference type="EMBL" id="JACRTL010000001">
    <property type="protein sequence ID" value="MBC8610145.1"/>
    <property type="molecule type" value="Genomic_DNA"/>
</dbReference>
<feature type="transmembrane region" description="Helical" evidence="1">
    <location>
        <begin position="29"/>
        <end position="46"/>
    </location>
</feature>
<sequence>MSLNQSRFLLFLLSAGALATAIFLRDPAVSLLLIGTMLIVSLVVLYRKMDQLAGLSPANPKTKTLKGLTLFSLFILLIAGGAAYLVANGQVSENTEKAFAAGIILLLMVVLGNLSTKIPFNRYTGLRLPWTVRDEETWLLAHRVLGYLSLPLSVIYLVLILTLPYFETVTAIVFLLWIGIPSIISLRFFMKKLHGAK</sequence>
<organism evidence="2 3">
    <name type="scientific">Massiliimalia timonensis</name>
    <dbReference type="NCBI Taxonomy" id="1987501"/>
    <lineage>
        <taxon>Bacteria</taxon>
        <taxon>Bacillati</taxon>
        <taxon>Bacillota</taxon>
        <taxon>Clostridia</taxon>
        <taxon>Eubacteriales</taxon>
        <taxon>Oscillospiraceae</taxon>
        <taxon>Massiliimalia</taxon>
    </lineage>
</organism>
<comment type="caution">
    <text evidence="2">The sequence shown here is derived from an EMBL/GenBank/DDBJ whole genome shotgun (WGS) entry which is preliminary data.</text>
</comment>